<dbReference type="EMBL" id="GBRH01253000">
    <property type="protein sequence ID" value="JAD44895.1"/>
    <property type="molecule type" value="Transcribed_RNA"/>
</dbReference>
<organism evidence="1">
    <name type="scientific">Arundo donax</name>
    <name type="common">Giant reed</name>
    <name type="synonym">Donax arundinaceus</name>
    <dbReference type="NCBI Taxonomy" id="35708"/>
    <lineage>
        <taxon>Eukaryota</taxon>
        <taxon>Viridiplantae</taxon>
        <taxon>Streptophyta</taxon>
        <taxon>Embryophyta</taxon>
        <taxon>Tracheophyta</taxon>
        <taxon>Spermatophyta</taxon>
        <taxon>Magnoliopsida</taxon>
        <taxon>Liliopsida</taxon>
        <taxon>Poales</taxon>
        <taxon>Poaceae</taxon>
        <taxon>PACMAD clade</taxon>
        <taxon>Arundinoideae</taxon>
        <taxon>Arundineae</taxon>
        <taxon>Arundo</taxon>
    </lineage>
</organism>
<evidence type="ECO:0000313" key="1">
    <source>
        <dbReference type="EMBL" id="JAD44895.1"/>
    </source>
</evidence>
<dbReference type="AlphaFoldDB" id="A0A0A9A7B8"/>
<accession>A0A0A9A7B8</accession>
<reference evidence="1" key="2">
    <citation type="journal article" date="2015" name="Data Brief">
        <title>Shoot transcriptome of the giant reed, Arundo donax.</title>
        <authorList>
            <person name="Barrero R.A."/>
            <person name="Guerrero F.D."/>
            <person name="Moolhuijzen P."/>
            <person name="Goolsby J.A."/>
            <person name="Tidwell J."/>
            <person name="Bellgard S.E."/>
            <person name="Bellgard M.I."/>
        </authorList>
    </citation>
    <scope>NUCLEOTIDE SEQUENCE</scope>
    <source>
        <tissue evidence="1">Shoot tissue taken approximately 20 cm above the soil surface</tissue>
    </source>
</reference>
<sequence>MALTLAVAALGSSSPIRLVASWAITPPSLSKISASSRWAIRHPSVS</sequence>
<reference evidence="1" key="1">
    <citation type="submission" date="2014-09" db="EMBL/GenBank/DDBJ databases">
        <authorList>
            <person name="Magalhaes I.L.F."/>
            <person name="Oliveira U."/>
            <person name="Santos F.R."/>
            <person name="Vidigal T.H.D.A."/>
            <person name="Brescovit A.D."/>
            <person name="Santos A.J."/>
        </authorList>
    </citation>
    <scope>NUCLEOTIDE SEQUENCE</scope>
    <source>
        <tissue evidence="1">Shoot tissue taken approximately 20 cm above the soil surface</tissue>
    </source>
</reference>
<proteinExistence type="predicted"/>
<name>A0A0A9A7B8_ARUDO</name>
<protein>
    <submittedName>
        <fullName evidence="1">Uncharacterized protein</fullName>
    </submittedName>
</protein>